<dbReference type="RefSeq" id="WP_125698494.1">
    <property type="nucleotide sequence ID" value="NZ_JBHTOG010000011.1"/>
</dbReference>
<dbReference type="EMBL" id="JBHTOG010000011">
    <property type="protein sequence ID" value="MFD1431588.1"/>
    <property type="molecule type" value="Genomic_DNA"/>
</dbReference>
<evidence type="ECO:0000313" key="3">
    <source>
        <dbReference type="Proteomes" id="UP001597192"/>
    </source>
</evidence>
<proteinExistence type="predicted"/>
<organism evidence="2 3">
    <name type="scientific">Lacticaseibacillus yichunensis</name>
    <dbReference type="NCBI Taxonomy" id="2486015"/>
    <lineage>
        <taxon>Bacteria</taxon>
        <taxon>Bacillati</taxon>
        <taxon>Bacillota</taxon>
        <taxon>Bacilli</taxon>
        <taxon>Lactobacillales</taxon>
        <taxon>Lactobacillaceae</taxon>
        <taxon>Lacticaseibacillus</taxon>
    </lineage>
</organism>
<comment type="caution">
    <text evidence="2">The sequence shown here is derived from an EMBL/GenBank/DDBJ whole genome shotgun (WGS) entry which is preliminary data.</text>
</comment>
<keyword evidence="1" id="KW-0472">Membrane</keyword>
<keyword evidence="3" id="KW-1185">Reference proteome</keyword>
<evidence type="ECO:0000313" key="2">
    <source>
        <dbReference type="EMBL" id="MFD1431588.1"/>
    </source>
</evidence>
<sequence length="113" mass="11756">MYSFVALGLEAAANVCSILGLLCLLILGKGSHSLRRFLGTFVGITCIVGLVGGITAMVAAAPNIAGTIHLGDLDTEILRAMITGVRGRGKWSSVSWSWWDFEPALCGLFSGGG</sequence>
<keyword evidence="1" id="KW-1133">Transmembrane helix</keyword>
<reference evidence="3" key="1">
    <citation type="journal article" date="2019" name="Int. J. Syst. Evol. Microbiol.">
        <title>The Global Catalogue of Microorganisms (GCM) 10K type strain sequencing project: providing services to taxonomists for standard genome sequencing and annotation.</title>
        <authorList>
            <consortium name="The Broad Institute Genomics Platform"/>
            <consortium name="The Broad Institute Genome Sequencing Center for Infectious Disease"/>
            <person name="Wu L."/>
            <person name="Ma J."/>
        </authorList>
    </citation>
    <scope>NUCLEOTIDE SEQUENCE [LARGE SCALE GENOMIC DNA]</scope>
    <source>
        <strain evidence="3">CCM 8947</strain>
    </source>
</reference>
<gene>
    <name evidence="2" type="ORF">ACFQ47_02655</name>
</gene>
<dbReference type="Proteomes" id="UP001597192">
    <property type="component" value="Unassembled WGS sequence"/>
</dbReference>
<accession>A0ABW4CNL3</accession>
<name>A0ABW4CNL3_9LACO</name>
<evidence type="ECO:0000256" key="1">
    <source>
        <dbReference type="SAM" id="Phobius"/>
    </source>
</evidence>
<protein>
    <submittedName>
        <fullName evidence="2">Uncharacterized protein</fullName>
    </submittedName>
</protein>
<keyword evidence="1" id="KW-0812">Transmembrane</keyword>
<feature type="transmembrane region" description="Helical" evidence="1">
    <location>
        <begin position="39"/>
        <end position="61"/>
    </location>
</feature>
<feature type="transmembrane region" description="Helical" evidence="1">
    <location>
        <begin position="6"/>
        <end position="27"/>
    </location>
</feature>